<evidence type="ECO:0000256" key="6">
    <source>
        <dbReference type="ARBA" id="ARBA00023242"/>
    </source>
</evidence>
<evidence type="ECO:0000256" key="1">
    <source>
        <dbReference type="ARBA" id="ARBA00004123"/>
    </source>
</evidence>
<dbReference type="PANTHER" id="PTHR13208:SF2">
    <property type="entry name" value="MEDIATOR OF RNA POLYMERASE II TRANSCRIPTION SUBUNIT 4"/>
    <property type="match status" value="1"/>
</dbReference>
<proteinExistence type="inferred from homology"/>
<evidence type="ECO:0000256" key="3">
    <source>
        <dbReference type="ARBA" id="ARBA00020629"/>
    </source>
</evidence>
<evidence type="ECO:0000256" key="8">
    <source>
        <dbReference type="RuleBase" id="RU364141"/>
    </source>
</evidence>
<gene>
    <name evidence="8" type="primary">MED4</name>
    <name evidence="9" type="ORF">TKK_019709</name>
</gene>
<accession>A0ABD2VV69</accession>
<evidence type="ECO:0000256" key="7">
    <source>
        <dbReference type="ARBA" id="ARBA00031257"/>
    </source>
</evidence>
<dbReference type="Proteomes" id="UP001627154">
    <property type="component" value="Unassembled WGS sequence"/>
</dbReference>
<evidence type="ECO:0000313" key="10">
    <source>
        <dbReference type="Proteomes" id="UP001627154"/>
    </source>
</evidence>
<keyword evidence="6 8" id="KW-0539">Nucleus</keyword>
<comment type="subcellular location">
    <subcellularLocation>
        <location evidence="1 8">Nucleus</location>
    </subcellularLocation>
</comment>
<comment type="subunit">
    <text evidence="8">Component of the Mediator complex.</text>
</comment>
<dbReference type="GO" id="GO:0005634">
    <property type="term" value="C:nucleus"/>
    <property type="evidence" value="ECO:0007669"/>
    <property type="project" value="UniProtKB-SubCell"/>
</dbReference>
<dbReference type="Pfam" id="PF10018">
    <property type="entry name" value="Med4"/>
    <property type="match status" value="1"/>
</dbReference>
<keyword evidence="10" id="KW-1185">Reference proteome</keyword>
<name>A0ABD2VV69_9HYME</name>
<reference evidence="9 10" key="1">
    <citation type="journal article" date="2024" name="bioRxiv">
        <title>A reference genome for Trichogramma kaykai: A tiny desert-dwelling parasitoid wasp with competing sex-ratio distorters.</title>
        <authorList>
            <person name="Culotta J."/>
            <person name="Lindsey A.R."/>
        </authorList>
    </citation>
    <scope>NUCLEOTIDE SEQUENCE [LARGE SCALE GENOMIC DNA]</scope>
    <source>
        <strain evidence="9 10">KSX58</strain>
    </source>
</reference>
<sequence length="204" mass="23724">MTNSKEQLSMILNDFETLTHALLLSYFAPKNQRINEDIKLSCTQIIDLFIIKQKELQRLLIEIKEKVIIQKEIETLKKAVRSKDQVIISLWSELKKAEEILRETMCKATEKLQAMREVKTKPVDSNDLIKYAAKLSTHDNAITSPLDWQPNDPRRPYPTETEMKLSLFYEDNNKSNPKGTKKFTGYTVLTPSSRIHTLSFQTMF</sequence>
<evidence type="ECO:0000256" key="4">
    <source>
        <dbReference type="ARBA" id="ARBA00023015"/>
    </source>
</evidence>
<evidence type="ECO:0000313" key="9">
    <source>
        <dbReference type="EMBL" id="KAL3384619.1"/>
    </source>
</evidence>
<evidence type="ECO:0000256" key="5">
    <source>
        <dbReference type="ARBA" id="ARBA00023163"/>
    </source>
</evidence>
<comment type="similarity">
    <text evidence="2 8">Belongs to the Mediator complex subunit 4 family.</text>
</comment>
<protein>
    <recommendedName>
        <fullName evidence="3 8">Mediator of RNA polymerase II transcription subunit 4</fullName>
    </recommendedName>
    <alternativeName>
        <fullName evidence="7 8">Mediator complex subunit 4</fullName>
    </alternativeName>
</protein>
<keyword evidence="4 8" id="KW-0805">Transcription regulation</keyword>
<dbReference type="InterPro" id="IPR019258">
    <property type="entry name" value="Mediator_Med4"/>
</dbReference>
<evidence type="ECO:0000256" key="2">
    <source>
        <dbReference type="ARBA" id="ARBA00009626"/>
    </source>
</evidence>
<keyword evidence="5 8" id="KW-0804">Transcription</keyword>
<comment type="function">
    <text evidence="8">Component of the Mediator complex, a coactivator involved in the regulated transcription of nearly all RNA polymerase II-dependent genes. Mediator functions as a bridge to convey information from gene-specific regulatory proteins to the basal RNA polymerase II transcription machinery. Mediator is recruited to promoters by direct interactions with regulatory proteins and serves as a scaffold for the assembly of a functional preinitiation complex with RNA polymerase II and the general transcription factors.</text>
</comment>
<keyword evidence="8" id="KW-0010">Activator</keyword>
<comment type="caution">
    <text evidence="9">The sequence shown here is derived from an EMBL/GenBank/DDBJ whole genome shotgun (WGS) entry which is preliminary data.</text>
</comment>
<dbReference type="EMBL" id="JBJJXI010000170">
    <property type="protein sequence ID" value="KAL3384619.1"/>
    <property type="molecule type" value="Genomic_DNA"/>
</dbReference>
<dbReference type="PANTHER" id="PTHR13208">
    <property type="entry name" value="MEDIATOR OF RNA POLYMERASE II TRANSCRIPTION SUBUNIT 4"/>
    <property type="match status" value="1"/>
</dbReference>
<organism evidence="9 10">
    <name type="scientific">Trichogramma kaykai</name>
    <dbReference type="NCBI Taxonomy" id="54128"/>
    <lineage>
        <taxon>Eukaryota</taxon>
        <taxon>Metazoa</taxon>
        <taxon>Ecdysozoa</taxon>
        <taxon>Arthropoda</taxon>
        <taxon>Hexapoda</taxon>
        <taxon>Insecta</taxon>
        <taxon>Pterygota</taxon>
        <taxon>Neoptera</taxon>
        <taxon>Endopterygota</taxon>
        <taxon>Hymenoptera</taxon>
        <taxon>Apocrita</taxon>
        <taxon>Proctotrupomorpha</taxon>
        <taxon>Chalcidoidea</taxon>
        <taxon>Trichogrammatidae</taxon>
        <taxon>Trichogramma</taxon>
    </lineage>
</organism>
<dbReference type="AlphaFoldDB" id="A0ABD2VV69"/>